<evidence type="ECO:0000256" key="3">
    <source>
        <dbReference type="ARBA" id="ARBA00023015"/>
    </source>
</evidence>
<dbReference type="Gene3D" id="6.10.250.690">
    <property type="match status" value="1"/>
</dbReference>
<dbReference type="GO" id="GO:0032993">
    <property type="term" value="C:protein-DNA complex"/>
    <property type="evidence" value="ECO:0007669"/>
    <property type="project" value="TreeGrafter"/>
</dbReference>
<dbReference type="EMBL" id="CP011112">
    <property type="protein sequence ID" value="AKU18550.1"/>
    <property type="molecule type" value="Genomic_DNA"/>
</dbReference>
<keyword evidence="3" id="KW-0805">Transcription regulation</keyword>
<dbReference type="SUPFAM" id="SSF52172">
    <property type="entry name" value="CheY-like"/>
    <property type="match status" value="1"/>
</dbReference>
<evidence type="ECO:0000256" key="1">
    <source>
        <dbReference type="ARBA" id="ARBA00022553"/>
    </source>
</evidence>
<evidence type="ECO:0000256" key="6">
    <source>
        <dbReference type="PROSITE-ProRule" id="PRU00169"/>
    </source>
</evidence>
<dbReference type="SMART" id="SM00862">
    <property type="entry name" value="Trans_reg_C"/>
    <property type="match status" value="1"/>
</dbReference>
<dbReference type="Gene3D" id="3.40.50.2300">
    <property type="match status" value="1"/>
</dbReference>
<dbReference type="GO" id="GO:0006355">
    <property type="term" value="P:regulation of DNA-templated transcription"/>
    <property type="evidence" value="ECO:0007669"/>
    <property type="project" value="InterPro"/>
</dbReference>
<dbReference type="CDD" id="cd17574">
    <property type="entry name" value="REC_OmpR"/>
    <property type="match status" value="1"/>
</dbReference>
<dbReference type="PANTHER" id="PTHR48111">
    <property type="entry name" value="REGULATOR OF RPOS"/>
    <property type="match status" value="1"/>
</dbReference>
<dbReference type="SUPFAM" id="SSF46894">
    <property type="entry name" value="C-terminal effector domain of the bipartite response regulators"/>
    <property type="match status" value="1"/>
</dbReference>
<dbReference type="FunFam" id="1.10.10.10:FF:000018">
    <property type="entry name" value="DNA-binding response regulator ResD"/>
    <property type="match status" value="1"/>
</dbReference>
<dbReference type="InterPro" id="IPR011006">
    <property type="entry name" value="CheY-like_superfamily"/>
</dbReference>
<dbReference type="SMART" id="SM00448">
    <property type="entry name" value="REC"/>
    <property type="match status" value="1"/>
</dbReference>
<feature type="domain" description="OmpR/PhoB-type" evidence="9">
    <location>
        <begin position="128"/>
        <end position="227"/>
    </location>
</feature>
<dbReference type="OrthoDB" id="3197131at2"/>
<dbReference type="Pfam" id="PF00072">
    <property type="entry name" value="Response_reg"/>
    <property type="match status" value="1"/>
</dbReference>
<keyword evidence="2" id="KW-0902">Two-component regulatory system</keyword>
<dbReference type="PANTHER" id="PTHR48111:SF1">
    <property type="entry name" value="TWO-COMPONENT RESPONSE REGULATOR ORR33"/>
    <property type="match status" value="1"/>
</dbReference>
<dbReference type="AlphaFoldDB" id="A0A0K1JPQ4"/>
<dbReference type="Gene3D" id="1.10.10.10">
    <property type="entry name" value="Winged helix-like DNA-binding domain superfamily/Winged helix DNA-binding domain"/>
    <property type="match status" value="1"/>
</dbReference>
<dbReference type="Pfam" id="PF00486">
    <property type="entry name" value="Trans_reg_C"/>
    <property type="match status" value="1"/>
</dbReference>
<accession>A0A0K1JPQ4</accession>
<feature type="domain" description="Response regulatory" evidence="8">
    <location>
        <begin position="4"/>
        <end position="117"/>
    </location>
</feature>
<evidence type="ECO:0000256" key="7">
    <source>
        <dbReference type="PROSITE-ProRule" id="PRU01091"/>
    </source>
</evidence>
<evidence type="ECO:0000256" key="2">
    <source>
        <dbReference type="ARBA" id="ARBA00023012"/>
    </source>
</evidence>
<dbReference type="PROSITE" id="PS50110">
    <property type="entry name" value="RESPONSE_REGULATORY"/>
    <property type="match status" value="1"/>
</dbReference>
<dbReference type="PROSITE" id="PS51755">
    <property type="entry name" value="OMPR_PHOB"/>
    <property type="match status" value="1"/>
</dbReference>
<dbReference type="InterPro" id="IPR036388">
    <property type="entry name" value="WH-like_DNA-bd_sf"/>
</dbReference>
<keyword evidence="1 6" id="KW-0597">Phosphoprotein</keyword>
<dbReference type="KEGG" id="lmoi:VV02_01835"/>
<reference evidence="10 11" key="1">
    <citation type="submission" date="2015-03" db="EMBL/GenBank/DDBJ databases">
        <title>Luteipulveratus halotolerans sp. nov., a novel actinobacterium (Dermacoccaceae) from Sarawak, Malaysia.</title>
        <authorList>
            <person name="Juboi H."/>
            <person name="Basik A."/>
            <person name="Shamsul S.S."/>
            <person name="Arnold P."/>
            <person name="Schmitt E.K."/>
            <person name="Sanglier J.-J."/>
            <person name="Yeo T."/>
        </authorList>
    </citation>
    <scope>NUCLEOTIDE SEQUENCE [LARGE SCALE GENOMIC DNA]</scope>
    <source>
        <strain evidence="10 11">MN07-A0370</strain>
    </source>
</reference>
<dbReference type="InterPro" id="IPR039420">
    <property type="entry name" value="WalR-like"/>
</dbReference>
<dbReference type="GO" id="GO:0005829">
    <property type="term" value="C:cytosol"/>
    <property type="evidence" value="ECO:0007669"/>
    <property type="project" value="TreeGrafter"/>
</dbReference>
<keyword evidence="11" id="KW-1185">Reference proteome</keyword>
<name>A0A0K1JPQ4_9MICO</name>
<sequence length="230" mass="25907">MCAHVMVAEDDRRQAELVRRYLEREGHSVLVVHDGGRAIDEIRRRQPDLLVLDAMMPEVDGLETLRILRAEFDFPVLMLTALVSEDDLLRGLDLGADDYLTKPYSPRELMGRVRALLRRVRRTAGAAESVLTVGALVVDPARHEVTVGGGLVECTAAELRLLSTLAAQPGRVFTRGQLLEQAYGRDHYITERTVDVHILNLRKKIEHDPRKPDYLLTVYGVGYKMADVTR</sequence>
<dbReference type="GO" id="GO:0000976">
    <property type="term" value="F:transcription cis-regulatory region binding"/>
    <property type="evidence" value="ECO:0007669"/>
    <property type="project" value="TreeGrafter"/>
</dbReference>
<evidence type="ECO:0000313" key="11">
    <source>
        <dbReference type="Proteomes" id="UP000066480"/>
    </source>
</evidence>
<evidence type="ECO:0000259" key="9">
    <source>
        <dbReference type="PROSITE" id="PS51755"/>
    </source>
</evidence>
<evidence type="ECO:0000256" key="5">
    <source>
        <dbReference type="ARBA" id="ARBA00023163"/>
    </source>
</evidence>
<proteinExistence type="predicted"/>
<dbReference type="InterPro" id="IPR001789">
    <property type="entry name" value="Sig_transdc_resp-reg_receiver"/>
</dbReference>
<dbReference type="CDD" id="cd00383">
    <property type="entry name" value="trans_reg_C"/>
    <property type="match status" value="1"/>
</dbReference>
<feature type="DNA-binding region" description="OmpR/PhoB-type" evidence="7">
    <location>
        <begin position="128"/>
        <end position="227"/>
    </location>
</feature>
<organism evidence="10 11">
    <name type="scientific">Luteipulveratus mongoliensis</name>
    <dbReference type="NCBI Taxonomy" id="571913"/>
    <lineage>
        <taxon>Bacteria</taxon>
        <taxon>Bacillati</taxon>
        <taxon>Actinomycetota</taxon>
        <taxon>Actinomycetes</taxon>
        <taxon>Micrococcales</taxon>
        <taxon>Dermacoccaceae</taxon>
        <taxon>Luteipulveratus</taxon>
    </lineage>
</organism>
<evidence type="ECO:0000256" key="4">
    <source>
        <dbReference type="ARBA" id="ARBA00023125"/>
    </source>
</evidence>
<protein>
    <submittedName>
        <fullName evidence="10">XRE family transcriptional regulator</fullName>
    </submittedName>
</protein>
<dbReference type="PATRIC" id="fig|571913.6.peg.375"/>
<feature type="modified residue" description="4-aspartylphosphate" evidence="6">
    <location>
        <position position="53"/>
    </location>
</feature>
<dbReference type="InterPro" id="IPR001867">
    <property type="entry name" value="OmpR/PhoB-type_DNA-bd"/>
</dbReference>
<keyword evidence="5" id="KW-0804">Transcription</keyword>
<dbReference type="GO" id="GO:0000156">
    <property type="term" value="F:phosphorelay response regulator activity"/>
    <property type="evidence" value="ECO:0007669"/>
    <property type="project" value="TreeGrafter"/>
</dbReference>
<dbReference type="STRING" id="571913.VV02_01835"/>
<dbReference type="InterPro" id="IPR016032">
    <property type="entry name" value="Sig_transdc_resp-reg_C-effctor"/>
</dbReference>
<gene>
    <name evidence="10" type="ORF">VV02_01835</name>
</gene>
<evidence type="ECO:0000259" key="8">
    <source>
        <dbReference type="PROSITE" id="PS50110"/>
    </source>
</evidence>
<evidence type="ECO:0000313" key="10">
    <source>
        <dbReference type="EMBL" id="AKU18550.1"/>
    </source>
</evidence>
<dbReference type="Proteomes" id="UP000066480">
    <property type="component" value="Chromosome"/>
</dbReference>
<keyword evidence="4 7" id="KW-0238">DNA-binding</keyword>